<evidence type="ECO:0000256" key="4">
    <source>
        <dbReference type="ARBA" id="ARBA00022679"/>
    </source>
</evidence>
<protein>
    <recommendedName>
        <fullName evidence="13">Protein xylosyltransferase</fullName>
    </recommendedName>
</protein>
<keyword evidence="4" id="KW-0808">Transferase</keyword>
<dbReference type="PANTHER" id="PTHR19297:SF191">
    <property type="entry name" value="PROTEIN XYLOSYLTRANSFERASE"/>
    <property type="match status" value="1"/>
</dbReference>
<keyword evidence="12" id="KW-1185">Reference proteome</keyword>
<evidence type="ECO:0008006" key="13">
    <source>
        <dbReference type="Google" id="ProtNLM"/>
    </source>
</evidence>
<comment type="similarity">
    <text evidence="10">Belongs to the glycosyltransferase 14 family.</text>
</comment>
<dbReference type="GO" id="GO:0008375">
    <property type="term" value="F:acetylglucosaminyltransferase activity"/>
    <property type="evidence" value="ECO:0007669"/>
    <property type="project" value="TreeGrafter"/>
</dbReference>
<comment type="pathway">
    <text evidence="2">Protein modification; protein glycosylation.</text>
</comment>
<dbReference type="EMBL" id="UXSR01001178">
    <property type="protein sequence ID" value="VDD78004.1"/>
    <property type="molecule type" value="Genomic_DNA"/>
</dbReference>
<proteinExistence type="inferred from homology"/>
<gene>
    <name evidence="11" type="ORF">MCOS_LOCUS4007</name>
</gene>
<sequence length="356" mass="40971">MLITFNHHNKLEIAKSLTGSSLKSAKFFFRQGFAIPVDPHDAGQIARLLRMIYRQNNYYCIHADRRSDCLFIEALRGVATCFGANVGLVPYEERVEVHWGYESVLVPQITCAKQALRSHATWKYLVNLVGQDFPLRTNMELVAALKALNGSNLVESVELGKFAFRTNNRPLPLKVSTTQHIELFMLQATWYKGSIYGAFRREFLHEAVMGTAVGPIRDLMLKPNYIRHPDEFFFPTLAYNSHLHLPGACLHSPAPRSEVDYNYLGKLVIWDYYNMTCSTKYVRDVCILGMDQVSLLQGAPHISANKFHADYQPGAYDEMERWYFRRVEAEMKSGSYDRRTFDPKVYANRLCSRHHI</sequence>
<evidence type="ECO:0000256" key="3">
    <source>
        <dbReference type="ARBA" id="ARBA00022676"/>
    </source>
</evidence>
<evidence type="ECO:0000256" key="5">
    <source>
        <dbReference type="ARBA" id="ARBA00022692"/>
    </source>
</evidence>
<keyword evidence="3" id="KW-0328">Glycosyltransferase</keyword>
<name>A0A0R3UAQ8_MESCO</name>
<keyword evidence="8" id="KW-0472">Membrane</keyword>
<dbReference type="STRING" id="53468.A0A0R3UAQ8"/>
<comment type="subcellular location">
    <subcellularLocation>
        <location evidence="1">Membrane</location>
        <topology evidence="1">Single-pass type II membrane protein</topology>
    </subcellularLocation>
</comment>
<accession>A0A0R3UAQ8</accession>
<keyword evidence="5" id="KW-0812">Transmembrane</keyword>
<evidence type="ECO:0000256" key="9">
    <source>
        <dbReference type="ARBA" id="ARBA00023180"/>
    </source>
</evidence>
<reference evidence="11 12" key="1">
    <citation type="submission" date="2018-10" db="EMBL/GenBank/DDBJ databases">
        <authorList>
            <consortium name="Pathogen Informatics"/>
        </authorList>
    </citation>
    <scope>NUCLEOTIDE SEQUENCE [LARGE SCALE GENOMIC DNA]</scope>
</reference>
<evidence type="ECO:0000313" key="11">
    <source>
        <dbReference type="EMBL" id="VDD78004.1"/>
    </source>
</evidence>
<dbReference type="Pfam" id="PF02485">
    <property type="entry name" value="Branch"/>
    <property type="match status" value="1"/>
</dbReference>
<dbReference type="Proteomes" id="UP000267029">
    <property type="component" value="Unassembled WGS sequence"/>
</dbReference>
<dbReference type="GO" id="GO:0016020">
    <property type="term" value="C:membrane"/>
    <property type="evidence" value="ECO:0007669"/>
    <property type="project" value="UniProtKB-SubCell"/>
</dbReference>
<evidence type="ECO:0000256" key="1">
    <source>
        <dbReference type="ARBA" id="ARBA00004606"/>
    </source>
</evidence>
<evidence type="ECO:0000256" key="7">
    <source>
        <dbReference type="ARBA" id="ARBA00022989"/>
    </source>
</evidence>
<keyword evidence="9" id="KW-0325">Glycoprotein</keyword>
<dbReference type="OrthoDB" id="2019572at2759"/>
<evidence type="ECO:0000313" key="12">
    <source>
        <dbReference type="Proteomes" id="UP000267029"/>
    </source>
</evidence>
<dbReference type="AlphaFoldDB" id="A0A0R3UAQ8"/>
<evidence type="ECO:0000256" key="8">
    <source>
        <dbReference type="ARBA" id="ARBA00023136"/>
    </source>
</evidence>
<keyword evidence="6" id="KW-0735">Signal-anchor</keyword>
<evidence type="ECO:0000256" key="6">
    <source>
        <dbReference type="ARBA" id="ARBA00022968"/>
    </source>
</evidence>
<keyword evidence="7" id="KW-1133">Transmembrane helix</keyword>
<evidence type="ECO:0000256" key="10">
    <source>
        <dbReference type="ARBA" id="ARBA00038150"/>
    </source>
</evidence>
<organism evidence="11 12">
    <name type="scientific">Mesocestoides corti</name>
    <name type="common">Flatworm</name>
    <dbReference type="NCBI Taxonomy" id="53468"/>
    <lineage>
        <taxon>Eukaryota</taxon>
        <taxon>Metazoa</taxon>
        <taxon>Spiralia</taxon>
        <taxon>Lophotrochozoa</taxon>
        <taxon>Platyhelminthes</taxon>
        <taxon>Cestoda</taxon>
        <taxon>Eucestoda</taxon>
        <taxon>Cyclophyllidea</taxon>
        <taxon>Mesocestoididae</taxon>
        <taxon>Mesocestoides</taxon>
    </lineage>
</organism>
<evidence type="ECO:0000256" key="2">
    <source>
        <dbReference type="ARBA" id="ARBA00004922"/>
    </source>
</evidence>
<dbReference type="InterPro" id="IPR003406">
    <property type="entry name" value="Glyco_trans_14"/>
</dbReference>
<dbReference type="PANTHER" id="PTHR19297">
    <property type="entry name" value="GLYCOSYLTRANSFERASE 14 FAMILY MEMBER"/>
    <property type="match status" value="1"/>
</dbReference>